<reference evidence="18 19" key="1">
    <citation type="submission" date="2016-10" db="EMBL/GenBank/DDBJ databases">
        <title>Genome sequence of the ascomycete fungus Penicillium subrubescens.</title>
        <authorList>
            <person name="De Vries R.P."/>
            <person name="Peng M."/>
            <person name="Dilokpimol A."/>
            <person name="Hilden K."/>
            <person name="Makela M.R."/>
            <person name="Grigoriev I."/>
            <person name="Riley R."/>
            <person name="Granchi Z."/>
        </authorList>
    </citation>
    <scope>NUCLEOTIDE SEQUENCE [LARGE SCALE GENOMIC DNA]</scope>
    <source>
        <strain evidence="18 19">CBS 132785</strain>
    </source>
</reference>
<comment type="subcellular location">
    <subcellularLocation>
        <location evidence="1">Cytoplasm</location>
        <location evidence="1">Cytosol</location>
    </subcellularLocation>
</comment>
<comment type="function">
    <text evidence="14">Catalyzes the conversion of xanthine monophosphate (XMP) to GMP in the presence of glutamine and ATP through an adenyl-XMP intermediate.</text>
</comment>
<gene>
    <name evidence="18" type="ORF">PENSUB_13268</name>
</gene>
<dbReference type="PANTHER" id="PTHR11922:SF2">
    <property type="entry name" value="GMP SYNTHASE [GLUTAMINE-HYDROLYZING]"/>
    <property type="match status" value="1"/>
</dbReference>
<dbReference type="InterPro" id="IPR025777">
    <property type="entry name" value="GMPS_ATP_PPase_dom"/>
</dbReference>
<evidence type="ECO:0000259" key="17">
    <source>
        <dbReference type="PROSITE" id="PS51553"/>
    </source>
</evidence>
<comment type="catalytic activity">
    <reaction evidence="15">
        <text>XMP + L-glutamine + ATP + H2O = GMP + L-glutamate + AMP + diphosphate + 2 H(+)</text>
        <dbReference type="Rhea" id="RHEA:11680"/>
        <dbReference type="ChEBI" id="CHEBI:15377"/>
        <dbReference type="ChEBI" id="CHEBI:15378"/>
        <dbReference type="ChEBI" id="CHEBI:29985"/>
        <dbReference type="ChEBI" id="CHEBI:30616"/>
        <dbReference type="ChEBI" id="CHEBI:33019"/>
        <dbReference type="ChEBI" id="CHEBI:57464"/>
        <dbReference type="ChEBI" id="CHEBI:58115"/>
        <dbReference type="ChEBI" id="CHEBI:58359"/>
        <dbReference type="ChEBI" id="CHEBI:456215"/>
        <dbReference type="EC" id="6.3.5.2"/>
    </reaction>
</comment>
<dbReference type="FunFam" id="3.40.50.880:FF:000001">
    <property type="entry name" value="GMP synthase [glutamine-hydrolyzing]"/>
    <property type="match status" value="1"/>
</dbReference>
<evidence type="ECO:0000256" key="2">
    <source>
        <dbReference type="ARBA" id="ARBA00005153"/>
    </source>
</evidence>
<keyword evidence="7 16" id="KW-0547">Nucleotide-binding</keyword>
<dbReference type="Gene3D" id="2.60.120.1160">
    <property type="match status" value="1"/>
</dbReference>
<dbReference type="GO" id="GO:0005829">
    <property type="term" value="C:cytosol"/>
    <property type="evidence" value="ECO:0007669"/>
    <property type="project" value="UniProtKB-SubCell"/>
</dbReference>
<evidence type="ECO:0000256" key="10">
    <source>
        <dbReference type="ARBA" id="ARBA00022840"/>
    </source>
</evidence>
<accession>A0A1Q5SRC6</accession>
<dbReference type="PROSITE" id="PS51273">
    <property type="entry name" value="GATASE_TYPE_1"/>
    <property type="match status" value="1"/>
</dbReference>
<dbReference type="FunFam" id="3.40.50.620:FF:000001">
    <property type="entry name" value="GMP synthase [glutamine-hydrolyzing]"/>
    <property type="match status" value="1"/>
</dbReference>
<organism evidence="18 19">
    <name type="scientific">Penicillium subrubescens</name>
    <dbReference type="NCBI Taxonomy" id="1316194"/>
    <lineage>
        <taxon>Eukaryota</taxon>
        <taxon>Fungi</taxon>
        <taxon>Dikarya</taxon>
        <taxon>Ascomycota</taxon>
        <taxon>Pezizomycotina</taxon>
        <taxon>Eurotiomycetes</taxon>
        <taxon>Eurotiomycetidae</taxon>
        <taxon>Eurotiales</taxon>
        <taxon>Aspergillaceae</taxon>
        <taxon>Penicillium</taxon>
    </lineage>
</organism>
<evidence type="ECO:0000256" key="14">
    <source>
        <dbReference type="ARBA" id="ARBA00044933"/>
    </source>
</evidence>
<dbReference type="PRINTS" id="PR00096">
    <property type="entry name" value="GATASE"/>
</dbReference>
<dbReference type="EC" id="6.3.5.2" evidence="4"/>
<dbReference type="EMBL" id="MNBE01000757">
    <property type="protein sequence ID" value="OKO90551.1"/>
    <property type="molecule type" value="Genomic_DNA"/>
</dbReference>
<dbReference type="UniPathway" id="UPA00189">
    <property type="reaction ID" value="UER00296"/>
</dbReference>
<dbReference type="STRING" id="1316194.A0A1Q5SRC6"/>
<keyword evidence="11" id="KW-0315">Glutamine amidotransferase</keyword>
<name>A0A1Q5SRC6_9EURO</name>
<dbReference type="Pfam" id="PF18271">
    <property type="entry name" value="GH131_N"/>
    <property type="match status" value="1"/>
</dbReference>
<evidence type="ECO:0000256" key="5">
    <source>
        <dbReference type="ARBA" id="ARBA00021562"/>
    </source>
</evidence>
<dbReference type="Gene3D" id="3.40.50.880">
    <property type="match status" value="1"/>
</dbReference>
<dbReference type="InterPro" id="IPR004739">
    <property type="entry name" value="GMP_synth_GATase"/>
</dbReference>
<keyword evidence="8 16" id="KW-0332">GMP biosynthesis</keyword>
<dbReference type="PANTHER" id="PTHR11922">
    <property type="entry name" value="GMP SYNTHASE-RELATED"/>
    <property type="match status" value="1"/>
</dbReference>
<evidence type="ECO:0000256" key="12">
    <source>
        <dbReference type="ARBA" id="ARBA00030464"/>
    </source>
</evidence>
<keyword evidence="6" id="KW-0436">Ligase</keyword>
<evidence type="ECO:0000256" key="15">
    <source>
        <dbReference type="ARBA" id="ARBA00049404"/>
    </source>
</evidence>
<dbReference type="Gene3D" id="3.40.50.620">
    <property type="entry name" value="HUPs"/>
    <property type="match status" value="1"/>
</dbReference>
<keyword evidence="9 16" id="KW-0658">Purine biosynthesis</keyword>
<keyword evidence="19" id="KW-1185">Reference proteome</keyword>
<feature type="binding site" evidence="16">
    <location>
        <begin position="239"/>
        <end position="245"/>
    </location>
    <ligand>
        <name>ATP</name>
        <dbReference type="ChEBI" id="CHEBI:30616"/>
    </ligand>
</feature>
<evidence type="ECO:0000256" key="7">
    <source>
        <dbReference type="ARBA" id="ARBA00022741"/>
    </source>
</evidence>
<feature type="domain" description="GMPS ATP-PPase" evidence="17">
    <location>
        <begin position="211"/>
        <end position="417"/>
    </location>
</feature>
<dbReference type="Pfam" id="PF00958">
    <property type="entry name" value="GMP_synt_C"/>
    <property type="match status" value="1"/>
</dbReference>
<proteinExistence type="inferred from homology"/>
<dbReference type="NCBIfam" id="TIGR00884">
    <property type="entry name" value="guaA_Cterm"/>
    <property type="match status" value="1"/>
</dbReference>
<evidence type="ECO:0000313" key="18">
    <source>
        <dbReference type="EMBL" id="OKO90551.1"/>
    </source>
</evidence>
<sequence length="766" mass="84225">MATNIVSESPHNNFDTILVLDFGSQTSHLILRRLRSLGVFAELLPCTTKIADLTWKPKGIVFSGGPSSVYDEGSPHVDPAVFDLNVPILGICYGCQEIAWRLDSKNVARGAAREYGHADVKITKVNSHVDRLFAGMGDEIPVFMSHYDKLVSLPTGFVVIASTKNSEFAGIAHEEKPVFGVQFHPELEHTPRGTEILRNFSVDICGAQANWKMGDFVQLEIARIRELVGDKALVLGAVSGGVDSTVGAALMREAIGDRFKAILIDNGCMRLNECEQVKETLGHHLGIDLTVVDAADLFLGRLAGVSDPEKKRKIIGSTFIDLFEQEAIRIEKEAENTPNSGKVEWFLQGTLYPDVIESLSFRGPSATIKTHHNVGGLPERMMNGQGLRLIEPLRLLFKDEVRAIGRQLGIHESLVGRHPFPGPGIAIRILGDVTKERVEIARQADNIFISMIREAGLYDQISQAFAGLDTNRSVGVFGDQRVWGYIIILRAVRTKDFMSAEVFNFDNAFLANVARTICNQVEGVARVVYDLDPTCPEGSWSNQIAPWQWYIHGTGSTGEYLELSPDFKNPVDTSDAQGIRISIDGTSFWNGQTMERSEIIPQTSENLGTGRLFYHFSLMTSTTNPPNPKFEHQIAFFESHFTELKYGLLSGDSASEDNTLRWCVSGITKWSTQLEAGNWYNFAYDIDFDAKTVSLWASNGSDPLSAVVTGVSVSTSTNSADWHVGELRLNNGGTDAAAEDWFWSGIYVENAPITATIAGPLAGQSE</sequence>
<dbReference type="CDD" id="cd01742">
    <property type="entry name" value="GATase1_GMP_Synthase"/>
    <property type="match status" value="1"/>
</dbReference>
<evidence type="ECO:0000256" key="3">
    <source>
        <dbReference type="ARBA" id="ARBA00011738"/>
    </source>
</evidence>
<dbReference type="InterPro" id="IPR029062">
    <property type="entry name" value="Class_I_gatase-like"/>
</dbReference>
<evidence type="ECO:0000313" key="19">
    <source>
        <dbReference type="Proteomes" id="UP000186955"/>
    </source>
</evidence>
<dbReference type="InterPro" id="IPR022955">
    <property type="entry name" value="GMP_synthase"/>
</dbReference>
<dbReference type="NCBIfam" id="NF000848">
    <property type="entry name" value="PRK00074.1"/>
    <property type="match status" value="1"/>
</dbReference>
<dbReference type="InterPro" id="IPR014729">
    <property type="entry name" value="Rossmann-like_a/b/a_fold"/>
</dbReference>
<dbReference type="GO" id="GO:0005524">
    <property type="term" value="F:ATP binding"/>
    <property type="evidence" value="ECO:0007669"/>
    <property type="project" value="UniProtKB-UniRule"/>
</dbReference>
<comment type="caution">
    <text evidence="18">The sequence shown here is derived from an EMBL/GenBank/DDBJ whole genome shotgun (WGS) entry which is preliminary data.</text>
</comment>
<dbReference type="Proteomes" id="UP000186955">
    <property type="component" value="Unassembled WGS sequence"/>
</dbReference>
<dbReference type="SUPFAM" id="SSF52317">
    <property type="entry name" value="Class I glutamine amidotransferase-like"/>
    <property type="match status" value="1"/>
</dbReference>
<dbReference type="HAMAP" id="MF_00344">
    <property type="entry name" value="GMP_synthase"/>
    <property type="match status" value="1"/>
</dbReference>
<dbReference type="Pfam" id="PF00117">
    <property type="entry name" value="GATase"/>
    <property type="match status" value="1"/>
</dbReference>
<evidence type="ECO:0000256" key="4">
    <source>
        <dbReference type="ARBA" id="ARBA00012746"/>
    </source>
</evidence>
<dbReference type="InterPro" id="IPR041524">
    <property type="entry name" value="GH131_N"/>
</dbReference>
<evidence type="ECO:0000256" key="13">
    <source>
        <dbReference type="ARBA" id="ARBA00031356"/>
    </source>
</evidence>
<comment type="subunit">
    <text evidence="3">Homodimer.</text>
</comment>
<evidence type="ECO:0000256" key="1">
    <source>
        <dbReference type="ARBA" id="ARBA00004514"/>
    </source>
</evidence>
<dbReference type="Gene3D" id="3.30.300.10">
    <property type="match status" value="1"/>
</dbReference>
<dbReference type="GO" id="GO:0003921">
    <property type="term" value="F:GMP synthase activity"/>
    <property type="evidence" value="ECO:0007669"/>
    <property type="project" value="InterPro"/>
</dbReference>
<evidence type="ECO:0000256" key="9">
    <source>
        <dbReference type="ARBA" id="ARBA00022755"/>
    </source>
</evidence>
<dbReference type="PRINTS" id="PR00097">
    <property type="entry name" value="ANTSNTHASEII"/>
</dbReference>
<protein>
    <recommendedName>
        <fullName evidence="5">GMP synthase [glutamine-hydrolyzing]</fullName>
        <ecNumber evidence="4">6.3.5.2</ecNumber>
    </recommendedName>
    <alternativeName>
        <fullName evidence="12">GMP synthetase</fullName>
    </alternativeName>
    <alternativeName>
        <fullName evidence="13">Glutamine amidotransferase</fullName>
    </alternativeName>
</protein>
<dbReference type="AlphaFoldDB" id="A0A1Q5SRC6"/>
<dbReference type="PROSITE" id="PS51553">
    <property type="entry name" value="GMPS_ATP_PPASE"/>
    <property type="match status" value="1"/>
</dbReference>
<evidence type="ECO:0000256" key="8">
    <source>
        <dbReference type="ARBA" id="ARBA00022749"/>
    </source>
</evidence>
<dbReference type="NCBIfam" id="TIGR00888">
    <property type="entry name" value="guaA_Nterm"/>
    <property type="match status" value="1"/>
</dbReference>
<keyword evidence="10 16" id="KW-0067">ATP-binding</keyword>
<evidence type="ECO:0000256" key="16">
    <source>
        <dbReference type="PROSITE-ProRule" id="PRU00886"/>
    </source>
</evidence>
<evidence type="ECO:0000256" key="11">
    <source>
        <dbReference type="ARBA" id="ARBA00022962"/>
    </source>
</evidence>
<dbReference type="InterPro" id="IPR017926">
    <property type="entry name" value="GATASE"/>
</dbReference>
<dbReference type="InterPro" id="IPR001674">
    <property type="entry name" value="GMP_synth_C"/>
</dbReference>
<comment type="pathway">
    <text evidence="2">Purine metabolism; GMP biosynthesis; GMP from XMP (L-Gln route): step 1/1.</text>
</comment>
<dbReference type="CDD" id="cd01997">
    <property type="entry name" value="GMP_synthase_C"/>
    <property type="match status" value="1"/>
</dbReference>
<dbReference type="SUPFAM" id="SSF52402">
    <property type="entry name" value="Adenine nucleotide alpha hydrolases-like"/>
    <property type="match status" value="1"/>
</dbReference>
<evidence type="ECO:0000256" key="6">
    <source>
        <dbReference type="ARBA" id="ARBA00022598"/>
    </source>
</evidence>